<dbReference type="EMBL" id="QNRQ01000002">
    <property type="protein sequence ID" value="RBP41832.1"/>
    <property type="molecule type" value="Genomic_DNA"/>
</dbReference>
<evidence type="ECO:0000256" key="1">
    <source>
        <dbReference type="ARBA" id="ARBA00023002"/>
    </source>
</evidence>
<feature type="compositionally biased region" description="Basic and acidic residues" evidence="2">
    <location>
        <begin position="1"/>
        <end position="12"/>
    </location>
</feature>
<feature type="domain" description="Enoyl reductase (ER)" evidence="3">
    <location>
        <begin position="20"/>
        <end position="326"/>
    </location>
</feature>
<dbReference type="Proteomes" id="UP000253628">
    <property type="component" value="Unassembled WGS sequence"/>
</dbReference>
<sequence length="331" mass="35114">MTTETRNFELRLKQRPGSDVSPDDFTLGDSPIEAPQAGQVLVKVEWLSMDTYLYERTIGDAMGPAIPLGSRMPGRALGTVVSGGLPAGTLVSGDFGWQKYATVDASAATALERNAAPDTWYLSALGAPGLTAWLALHKVLKPAAGKTLLVSGAAGTVGSLVGQLARELGLNVIGIAGGAERCKWLMQHGYQAVIDRKTVTDWKQAMLAAAPNGIDFYYDNAGGRILEAAVQAIAPGGRIVLCGHSGEYTSPTAKLTATDLLYKGLTLHGFRVWDFTAQFKEARAALLDLIIQKKLHMEETIHHGLASAPAAMDAMLNGNGLGKHLVKVHED</sequence>
<dbReference type="Pfam" id="PF16884">
    <property type="entry name" value="ADH_N_2"/>
    <property type="match status" value="1"/>
</dbReference>
<reference evidence="4 5" key="1">
    <citation type="submission" date="2018-06" db="EMBL/GenBank/DDBJ databases">
        <title>Genomic Encyclopedia of Type Strains, Phase IV (KMG-IV): sequencing the most valuable type-strain genomes for metagenomic binning, comparative biology and taxonomic classification.</title>
        <authorList>
            <person name="Goeker M."/>
        </authorList>
    </citation>
    <scope>NUCLEOTIDE SEQUENCE [LARGE SCALE GENOMIC DNA]</scope>
    <source>
        <strain evidence="4 5">DSM 25520</strain>
    </source>
</reference>
<dbReference type="AlphaFoldDB" id="A0A366HHU3"/>
<dbReference type="GO" id="GO:0016628">
    <property type="term" value="F:oxidoreductase activity, acting on the CH-CH group of donors, NAD or NADP as acceptor"/>
    <property type="evidence" value="ECO:0007669"/>
    <property type="project" value="InterPro"/>
</dbReference>
<dbReference type="SUPFAM" id="SSF51735">
    <property type="entry name" value="NAD(P)-binding Rossmann-fold domains"/>
    <property type="match status" value="1"/>
</dbReference>
<keyword evidence="5" id="KW-1185">Reference proteome</keyword>
<gene>
    <name evidence="4" type="ORF">DFR37_102211</name>
</gene>
<dbReference type="InterPro" id="IPR013149">
    <property type="entry name" value="ADH-like_C"/>
</dbReference>
<evidence type="ECO:0000313" key="5">
    <source>
        <dbReference type="Proteomes" id="UP000253628"/>
    </source>
</evidence>
<dbReference type="Pfam" id="PF00107">
    <property type="entry name" value="ADH_zinc_N"/>
    <property type="match status" value="1"/>
</dbReference>
<dbReference type="SMART" id="SM00829">
    <property type="entry name" value="PKS_ER"/>
    <property type="match status" value="1"/>
</dbReference>
<dbReference type="PANTHER" id="PTHR43205">
    <property type="entry name" value="PROSTAGLANDIN REDUCTASE"/>
    <property type="match status" value="1"/>
</dbReference>
<comment type="caution">
    <text evidence="4">The sequence shown here is derived from an EMBL/GenBank/DDBJ whole genome shotgun (WGS) entry which is preliminary data.</text>
</comment>
<dbReference type="SUPFAM" id="SSF50129">
    <property type="entry name" value="GroES-like"/>
    <property type="match status" value="1"/>
</dbReference>
<dbReference type="InterPro" id="IPR041694">
    <property type="entry name" value="ADH_N_2"/>
</dbReference>
<accession>A0A366HHU3</accession>
<dbReference type="InterPro" id="IPR020843">
    <property type="entry name" value="ER"/>
</dbReference>
<organism evidence="4 5">
    <name type="scientific">Eoetvoesiella caeni</name>
    <dbReference type="NCBI Taxonomy" id="645616"/>
    <lineage>
        <taxon>Bacteria</taxon>
        <taxon>Pseudomonadati</taxon>
        <taxon>Pseudomonadota</taxon>
        <taxon>Betaproteobacteria</taxon>
        <taxon>Burkholderiales</taxon>
        <taxon>Alcaligenaceae</taxon>
        <taxon>Eoetvoesiella</taxon>
    </lineage>
</organism>
<dbReference type="PANTHER" id="PTHR43205:SF7">
    <property type="entry name" value="PROSTAGLANDIN REDUCTASE 1"/>
    <property type="match status" value="1"/>
</dbReference>
<dbReference type="FunFam" id="3.40.50.720:FF:000121">
    <property type="entry name" value="Prostaglandin reductase 2"/>
    <property type="match status" value="1"/>
</dbReference>
<dbReference type="CDD" id="cd05288">
    <property type="entry name" value="PGDH"/>
    <property type="match status" value="1"/>
</dbReference>
<dbReference type="InterPro" id="IPR036291">
    <property type="entry name" value="NAD(P)-bd_dom_sf"/>
</dbReference>
<keyword evidence="1" id="KW-0560">Oxidoreductase</keyword>
<evidence type="ECO:0000256" key="2">
    <source>
        <dbReference type="SAM" id="MobiDB-lite"/>
    </source>
</evidence>
<evidence type="ECO:0000259" key="3">
    <source>
        <dbReference type="SMART" id="SM00829"/>
    </source>
</evidence>
<dbReference type="Gene3D" id="3.90.180.10">
    <property type="entry name" value="Medium-chain alcohol dehydrogenases, catalytic domain"/>
    <property type="match status" value="1"/>
</dbReference>
<dbReference type="Gene3D" id="3.40.50.720">
    <property type="entry name" value="NAD(P)-binding Rossmann-like Domain"/>
    <property type="match status" value="1"/>
</dbReference>
<dbReference type="RefSeq" id="WP_147251586.1">
    <property type="nucleotide sequence ID" value="NZ_JACCEU010000002.1"/>
</dbReference>
<evidence type="ECO:0000313" key="4">
    <source>
        <dbReference type="EMBL" id="RBP41832.1"/>
    </source>
</evidence>
<name>A0A366HHU3_9BURK</name>
<dbReference type="InterPro" id="IPR045010">
    <property type="entry name" value="MDR_fam"/>
</dbReference>
<protein>
    <recommendedName>
        <fullName evidence="3">Enoyl reductase (ER) domain-containing protein</fullName>
    </recommendedName>
</protein>
<dbReference type="InterPro" id="IPR011032">
    <property type="entry name" value="GroES-like_sf"/>
</dbReference>
<dbReference type="OrthoDB" id="9805663at2"/>
<proteinExistence type="predicted"/>
<feature type="region of interest" description="Disordered" evidence="2">
    <location>
        <begin position="1"/>
        <end position="23"/>
    </location>
</feature>